<evidence type="ECO:0000256" key="2">
    <source>
        <dbReference type="SAM" id="MobiDB-lite"/>
    </source>
</evidence>
<sequence>MFHLVLILDKPDPKLGAPTEGPGAGATSVFEDVYREIAFKWTAAAWALQVRDNFVGRESWEMAKMRDKCVADGVPILQCCKMIYRNSALDRSLTNLFYALHAHQNAPVNPLYAHLPTTITSGDSDESWAHWGEMDDDVSDDSSESSEDWVHEMLDQLGGGNRDSDLRVEPWQTLLLLEEGAADKAGEMANALMGIGGPQGILAADSGAATGMEESRTATASPVVDLLNSRRGSKDTTAEEDEKALMQALIEACDVSKPLAEIAHVLRFDLDGILIPLARELVQNKQAVPIDVVTYRLRTIVMPTTIAEHPTSLERRTAEFARAFPSFPPLPAFLSQISSAPKPFRDVMPTDTGSDVHSRQPYFDALLWLLRKDLVVQVHTRARIFARPSVKESAWIRLWHRRRERWLVERAKASRPESPTDLITPRATEGVNPMDVLTPTATTHRDDGPDQGYMDYDPNLEMDSDLGEGDAGESAEQETMTFSVDVPEPTKDDIPAFKGSFIFKPSRATKDEARWLKVIREGHDEVWASKFDLATLRNQRRLGNQARNNRLTILRCVQYFDGVVTFEEISYRTGLPKRELDYMTKEWKDDVSLDINSASTQLTSQVITLMHP</sequence>
<dbReference type="STRING" id="1890683.A0A427YVL9"/>
<evidence type="ECO:0000313" key="4">
    <source>
        <dbReference type="Proteomes" id="UP000279259"/>
    </source>
</evidence>
<dbReference type="GO" id="GO:0010508">
    <property type="term" value="P:positive regulation of autophagy"/>
    <property type="evidence" value="ECO:0007669"/>
    <property type="project" value="TreeGrafter"/>
</dbReference>
<organism evidence="3 4">
    <name type="scientific">Saitozyma podzolica</name>
    <dbReference type="NCBI Taxonomy" id="1890683"/>
    <lineage>
        <taxon>Eukaryota</taxon>
        <taxon>Fungi</taxon>
        <taxon>Dikarya</taxon>
        <taxon>Basidiomycota</taxon>
        <taxon>Agaricomycotina</taxon>
        <taxon>Tremellomycetes</taxon>
        <taxon>Tremellales</taxon>
        <taxon>Trimorphomycetaceae</taxon>
        <taxon>Saitozyma</taxon>
    </lineage>
</organism>
<dbReference type="PANTHER" id="PTHR13153:SF5">
    <property type="entry name" value="GATOR COMPLEX PROTEIN NPRL3"/>
    <property type="match status" value="1"/>
</dbReference>
<dbReference type="EMBL" id="RSCD01000001">
    <property type="protein sequence ID" value="RSH95183.1"/>
    <property type="molecule type" value="Genomic_DNA"/>
</dbReference>
<accession>A0A427YVL9</accession>
<evidence type="ECO:0000313" key="3">
    <source>
        <dbReference type="EMBL" id="RSH95183.1"/>
    </source>
</evidence>
<comment type="subcellular location">
    <subcellularLocation>
        <location evidence="1">Vacuole membrane</location>
        <topology evidence="1">Peripheral membrane protein</topology>
    </subcellularLocation>
</comment>
<comment type="function">
    <text evidence="1">Mediates inactivation of the TORC1 complex in response to amino acid starvation. Required for meiotic nuclear division.</text>
</comment>
<dbReference type="GO" id="GO:0051321">
    <property type="term" value="P:meiotic cell cycle"/>
    <property type="evidence" value="ECO:0007669"/>
    <property type="project" value="UniProtKB-UniRule"/>
</dbReference>
<keyword evidence="1" id="KW-0469">Meiosis</keyword>
<comment type="caution">
    <text evidence="3">The sequence shown here is derived from an EMBL/GenBank/DDBJ whole genome shotgun (WGS) entry which is preliminary data.</text>
</comment>
<dbReference type="GO" id="GO:1904262">
    <property type="term" value="P:negative regulation of TORC1 signaling"/>
    <property type="evidence" value="ECO:0007669"/>
    <property type="project" value="TreeGrafter"/>
</dbReference>
<dbReference type="Pfam" id="PF03666">
    <property type="entry name" value="NPR3"/>
    <property type="match status" value="1"/>
</dbReference>
<keyword evidence="4" id="KW-1185">Reference proteome</keyword>
<feature type="region of interest" description="Disordered" evidence="2">
    <location>
        <begin position="417"/>
        <end position="453"/>
    </location>
</feature>
<keyword evidence="1" id="KW-0732">Signal</keyword>
<gene>
    <name evidence="3" type="ORF">EHS25_000269</name>
</gene>
<name>A0A427YVL9_9TREE</name>
<dbReference type="AlphaFoldDB" id="A0A427YVL9"/>
<evidence type="ECO:0000256" key="1">
    <source>
        <dbReference type="RuleBase" id="RU368069"/>
    </source>
</evidence>
<protein>
    <recommendedName>
        <fullName evidence="1">Nitrogen permease regulator 3</fullName>
    </recommendedName>
    <alternativeName>
        <fullName evidence="1">Required for meiotic nuclear division protein 11</fullName>
    </alternativeName>
</protein>
<dbReference type="GO" id="GO:0034198">
    <property type="term" value="P:cellular response to amino acid starvation"/>
    <property type="evidence" value="ECO:0007669"/>
    <property type="project" value="TreeGrafter"/>
</dbReference>
<dbReference type="GO" id="GO:0038202">
    <property type="term" value="P:TORC1 signaling"/>
    <property type="evidence" value="ECO:0007669"/>
    <property type="project" value="TreeGrafter"/>
</dbReference>
<proteinExistence type="inferred from homology"/>
<dbReference type="InterPro" id="IPR005365">
    <property type="entry name" value="Npr3"/>
</dbReference>
<dbReference type="GO" id="GO:1990130">
    <property type="term" value="C:GATOR1 complex"/>
    <property type="evidence" value="ECO:0007669"/>
    <property type="project" value="TreeGrafter"/>
</dbReference>
<dbReference type="OrthoDB" id="18648at2759"/>
<comment type="similarity">
    <text evidence="1">Belongs to the NPR3 family.</text>
</comment>
<dbReference type="GO" id="GO:0005774">
    <property type="term" value="C:vacuolar membrane"/>
    <property type="evidence" value="ECO:0007669"/>
    <property type="project" value="UniProtKB-SubCell"/>
</dbReference>
<dbReference type="PANTHER" id="PTHR13153">
    <property type="entry name" value="CGTHBA PROTEIN -14 GENE PROTEIN"/>
    <property type="match status" value="1"/>
</dbReference>
<reference evidence="3 4" key="1">
    <citation type="submission" date="2018-11" db="EMBL/GenBank/DDBJ databases">
        <title>Genome sequence of Saitozyma podzolica DSM 27192.</title>
        <authorList>
            <person name="Aliyu H."/>
            <person name="Gorte O."/>
            <person name="Ochsenreither K."/>
        </authorList>
    </citation>
    <scope>NUCLEOTIDE SEQUENCE [LARGE SCALE GENOMIC DNA]</scope>
    <source>
        <strain evidence="3 4">DSM 27192</strain>
    </source>
</reference>
<dbReference type="Proteomes" id="UP000279259">
    <property type="component" value="Unassembled WGS sequence"/>
</dbReference>